<keyword evidence="3" id="KW-1185">Reference proteome</keyword>
<dbReference type="EMBL" id="SIJB01000020">
    <property type="protein sequence ID" value="NBI29016.1"/>
    <property type="molecule type" value="Genomic_DNA"/>
</dbReference>
<organism evidence="2 3">
    <name type="scientific">Chengkuizengella marina</name>
    <dbReference type="NCBI Taxonomy" id="2507566"/>
    <lineage>
        <taxon>Bacteria</taxon>
        <taxon>Bacillati</taxon>
        <taxon>Bacillota</taxon>
        <taxon>Bacilli</taxon>
        <taxon>Bacillales</taxon>
        <taxon>Paenibacillaceae</taxon>
        <taxon>Chengkuizengella</taxon>
    </lineage>
</organism>
<gene>
    <name evidence="2" type="ORF">ERL59_08595</name>
</gene>
<sequence>MSCYSSKSDVCCPISCAGIELIPKQLILIKRCTPIRNPCDDATVATLFTTEISTTSSQLPKGIITIVNTSTDCTMDVNVTENGNAAVPYTVLAQSSINIEVNNLVLVDLTCTGPVTTDFCTGTFDADLQYSINK</sequence>
<proteinExistence type="predicted"/>
<evidence type="ECO:0000313" key="3">
    <source>
        <dbReference type="Proteomes" id="UP000448943"/>
    </source>
</evidence>
<name>A0A6N9Q191_9BACL</name>
<dbReference type="Proteomes" id="UP000448943">
    <property type="component" value="Unassembled WGS sequence"/>
</dbReference>
<accession>A0A6N9Q191</accession>
<protein>
    <recommendedName>
        <fullName evidence="1">Endospore appendages core domain-containing protein</fullName>
    </recommendedName>
</protein>
<reference evidence="2 3" key="1">
    <citation type="submission" date="2019-01" db="EMBL/GenBank/DDBJ databases">
        <title>Chengkuizengella sp. nov., isolated from deep-sea sediment of East Pacific Ocean.</title>
        <authorList>
            <person name="Yang J."/>
            <person name="Lai Q."/>
            <person name="Shao Z."/>
        </authorList>
    </citation>
    <scope>NUCLEOTIDE SEQUENCE [LARGE SCALE GENOMIC DNA]</scope>
    <source>
        <strain evidence="2 3">YPA3-1-1</strain>
    </source>
</reference>
<dbReference type="OrthoDB" id="2970965at2"/>
<dbReference type="InterPro" id="IPR025055">
    <property type="entry name" value="Ena_core"/>
</dbReference>
<evidence type="ECO:0000313" key="2">
    <source>
        <dbReference type="EMBL" id="NBI29016.1"/>
    </source>
</evidence>
<dbReference type="AlphaFoldDB" id="A0A6N9Q191"/>
<dbReference type="RefSeq" id="WP_160645815.1">
    <property type="nucleotide sequence ID" value="NZ_SIJB01000020.1"/>
</dbReference>
<feature type="domain" description="Endospore appendages core" evidence="1">
    <location>
        <begin position="30"/>
        <end position="131"/>
    </location>
</feature>
<evidence type="ECO:0000259" key="1">
    <source>
        <dbReference type="Pfam" id="PF13157"/>
    </source>
</evidence>
<comment type="caution">
    <text evidence="2">The sequence shown here is derived from an EMBL/GenBank/DDBJ whole genome shotgun (WGS) entry which is preliminary data.</text>
</comment>
<dbReference type="Pfam" id="PF13157">
    <property type="entry name" value="Enas"/>
    <property type="match status" value="1"/>
</dbReference>